<name>A0A1G8J881_9FLAO</name>
<feature type="transmembrane region" description="Helical" evidence="1">
    <location>
        <begin position="92"/>
        <end position="112"/>
    </location>
</feature>
<sequence length="154" mass="16960">MKIQNLNDRLGFDENSRLGKKYAQFQQLISELSNKALNDDVVLVINNKINSINSISNLDNQFSKRLKSAQSKILKVIKKQHKLATKNHYRNIWLALGVGAIGVPIGVVIGSITGNMAFIGIGIPIGFGIGIAIGTMIDNKLKDQGKQLDLEIKY</sequence>
<dbReference type="AlphaFoldDB" id="A0A1G8J881"/>
<evidence type="ECO:0000256" key="1">
    <source>
        <dbReference type="SAM" id="Phobius"/>
    </source>
</evidence>
<accession>A0A1G8J881</accession>
<proteinExistence type="predicted"/>
<keyword evidence="1" id="KW-0472">Membrane</keyword>
<reference evidence="3" key="1">
    <citation type="submission" date="2016-10" db="EMBL/GenBank/DDBJ databases">
        <authorList>
            <person name="Varghese N."/>
            <person name="Submissions S."/>
        </authorList>
    </citation>
    <scope>NUCLEOTIDE SEQUENCE [LARGE SCALE GENOMIC DNA]</scope>
    <source>
        <strain evidence="3">DSM 15363</strain>
    </source>
</reference>
<keyword evidence="1" id="KW-1133">Transmembrane helix</keyword>
<organism evidence="2 3">
    <name type="scientific">Winogradskyella thalassocola</name>
    <dbReference type="NCBI Taxonomy" id="262004"/>
    <lineage>
        <taxon>Bacteria</taxon>
        <taxon>Pseudomonadati</taxon>
        <taxon>Bacteroidota</taxon>
        <taxon>Flavobacteriia</taxon>
        <taxon>Flavobacteriales</taxon>
        <taxon>Flavobacteriaceae</taxon>
        <taxon>Winogradskyella</taxon>
    </lineage>
</organism>
<dbReference type="EMBL" id="FNCZ01000009">
    <property type="protein sequence ID" value="SDI27396.1"/>
    <property type="molecule type" value="Genomic_DNA"/>
</dbReference>
<dbReference type="OrthoDB" id="769130at2"/>
<keyword evidence="3" id="KW-1185">Reference proteome</keyword>
<dbReference type="Proteomes" id="UP000199492">
    <property type="component" value="Unassembled WGS sequence"/>
</dbReference>
<evidence type="ECO:0000313" key="3">
    <source>
        <dbReference type="Proteomes" id="UP000199492"/>
    </source>
</evidence>
<evidence type="ECO:0000313" key="2">
    <source>
        <dbReference type="EMBL" id="SDI27396.1"/>
    </source>
</evidence>
<keyword evidence="1" id="KW-0812">Transmembrane</keyword>
<dbReference type="STRING" id="262004.SAMN04489796_1094"/>
<protein>
    <submittedName>
        <fullName evidence="2">Uncharacterized protein</fullName>
    </submittedName>
</protein>
<feature type="transmembrane region" description="Helical" evidence="1">
    <location>
        <begin position="118"/>
        <end position="137"/>
    </location>
</feature>
<gene>
    <name evidence="2" type="ORF">SAMN04489796_1094</name>
</gene>
<dbReference type="RefSeq" id="WP_092469974.1">
    <property type="nucleotide sequence ID" value="NZ_FNCZ01000009.1"/>
</dbReference>